<reference evidence="2 3" key="1">
    <citation type="submission" date="2024-10" db="EMBL/GenBank/DDBJ databases">
        <title>The Natural Products Discovery Center: Release of the First 8490 Sequenced Strains for Exploring Actinobacteria Biosynthetic Diversity.</title>
        <authorList>
            <person name="Kalkreuter E."/>
            <person name="Kautsar S.A."/>
            <person name="Yang D."/>
            <person name="Bader C.D."/>
            <person name="Teijaro C.N."/>
            <person name="Fluegel L."/>
            <person name="Davis C.M."/>
            <person name="Simpson J.R."/>
            <person name="Lauterbach L."/>
            <person name="Steele A.D."/>
            <person name="Gui C."/>
            <person name="Meng S."/>
            <person name="Li G."/>
            <person name="Viehrig K."/>
            <person name="Ye F."/>
            <person name="Su P."/>
            <person name="Kiefer A.F."/>
            <person name="Nichols A."/>
            <person name="Cepeda A.J."/>
            <person name="Yan W."/>
            <person name="Fan B."/>
            <person name="Jiang Y."/>
            <person name="Adhikari A."/>
            <person name="Zheng C.-J."/>
            <person name="Schuster L."/>
            <person name="Cowan T.M."/>
            <person name="Smanski M.J."/>
            <person name="Chevrette M.G."/>
            <person name="De Carvalho L.P.S."/>
            <person name="Shen B."/>
        </authorList>
    </citation>
    <scope>NUCLEOTIDE SEQUENCE [LARGE SCALE GENOMIC DNA]</scope>
    <source>
        <strain evidence="2 3">NPDC021253</strain>
    </source>
</reference>
<dbReference type="RefSeq" id="WP_396678908.1">
    <property type="nucleotide sequence ID" value="NZ_JBIRPU010000006.1"/>
</dbReference>
<keyword evidence="1" id="KW-0732">Signal</keyword>
<evidence type="ECO:0000313" key="3">
    <source>
        <dbReference type="Proteomes" id="UP001611075"/>
    </source>
</evidence>
<proteinExistence type="predicted"/>
<evidence type="ECO:0000256" key="1">
    <source>
        <dbReference type="SAM" id="SignalP"/>
    </source>
</evidence>
<accession>A0ABW7SID3</accession>
<feature type="chain" id="PRO_5045970275" evidence="1">
    <location>
        <begin position="26"/>
        <end position="131"/>
    </location>
</feature>
<protein>
    <submittedName>
        <fullName evidence="2">Uncharacterized protein</fullName>
    </submittedName>
</protein>
<dbReference type="Proteomes" id="UP001611075">
    <property type="component" value="Unassembled WGS sequence"/>
</dbReference>
<keyword evidence="3" id="KW-1185">Reference proteome</keyword>
<name>A0ABW7SID3_9ACTN</name>
<comment type="caution">
    <text evidence="2">The sequence shown here is derived from an EMBL/GenBank/DDBJ whole genome shotgun (WGS) entry which is preliminary data.</text>
</comment>
<evidence type="ECO:0000313" key="2">
    <source>
        <dbReference type="EMBL" id="MFI0793460.1"/>
    </source>
</evidence>
<feature type="signal peptide" evidence="1">
    <location>
        <begin position="1"/>
        <end position="25"/>
    </location>
</feature>
<organism evidence="2 3">
    <name type="scientific">Micromonospora rubida</name>
    <dbReference type="NCBI Taxonomy" id="2697657"/>
    <lineage>
        <taxon>Bacteria</taxon>
        <taxon>Bacillati</taxon>
        <taxon>Actinomycetota</taxon>
        <taxon>Actinomycetes</taxon>
        <taxon>Micromonosporales</taxon>
        <taxon>Micromonosporaceae</taxon>
        <taxon>Micromonospora</taxon>
    </lineage>
</organism>
<gene>
    <name evidence="2" type="ORF">ACH4OY_12310</name>
</gene>
<sequence length="131" mass="13433">MTMIERACRGVLTVAVLTTAGLAVAAPARAATADITVTSASAVTVDQLQVNGTVTCTGSAGAAHISVSATQVMPFSFGMASMDVPCASGPVAWEIFIFSGFGWQSFHQVTVNAQMTDDVQGADSDSGNWWA</sequence>
<dbReference type="EMBL" id="JBIRPU010000006">
    <property type="protein sequence ID" value="MFI0793460.1"/>
    <property type="molecule type" value="Genomic_DNA"/>
</dbReference>